<dbReference type="HOGENOM" id="CLU_2449530_0_0_11"/>
<dbReference type="Proteomes" id="UP000008229">
    <property type="component" value="Chromosome"/>
</dbReference>
<reference evidence="2" key="2">
    <citation type="submission" date="2010-01" db="EMBL/GenBank/DDBJ databases">
        <title>The complete genome of Conexibacter woesei DSM 14684.</title>
        <authorList>
            <consortium name="US DOE Joint Genome Institute (JGI-PGF)"/>
            <person name="Lucas S."/>
            <person name="Copeland A."/>
            <person name="Lapidus A."/>
            <person name="Glavina del Rio T."/>
            <person name="Dalin E."/>
            <person name="Tice H."/>
            <person name="Bruce D."/>
            <person name="Goodwin L."/>
            <person name="Pitluck S."/>
            <person name="Kyrpides N."/>
            <person name="Mavromatis K."/>
            <person name="Ivanova N."/>
            <person name="Mikhailova N."/>
            <person name="Chertkov O."/>
            <person name="Brettin T."/>
            <person name="Detter J.C."/>
            <person name="Han C."/>
            <person name="Larimer F."/>
            <person name="Land M."/>
            <person name="Hauser L."/>
            <person name="Markowitz V."/>
            <person name="Cheng J.-F."/>
            <person name="Hugenholtz P."/>
            <person name="Woyke T."/>
            <person name="Wu D."/>
            <person name="Pukall R."/>
            <person name="Steenblock K."/>
            <person name="Schneider S."/>
            <person name="Klenk H.-P."/>
            <person name="Eisen J.A."/>
        </authorList>
    </citation>
    <scope>NUCLEOTIDE SEQUENCE [LARGE SCALE GENOMIC DNA]</scope>
    <source>
        <strain evidence="2">DSM 14684 / CIP 108061 / JCM 11494 / NBRC 100937 / ID131577</strain>
    </source>
</reference>
<dbReference type="EMBL" id="CP001854">
    <property type="protein sequence ID" value="ADB53981.1"/>
    <property type="molecule type" value="Genomic_DNA"/>
</dbReference>
<evidence type="ECO:0000313" key="1">
    <source>
        <dbReference type="EMBL" id="ADB53981.1"/>
    </source>
</evidence>
<dbReference type="AlphaFoldDB" id="D3F0P7"/>
<dbReference type="RefSeq" id="WP_012937032.1">
    <property type="nucleotide sequence ID" value="NC_013739.1"/>
</dbReference>
<accession>D3F0P7</accession>
<organism evidence="1 2">
    <name type="scientific">Conexibacter woesei (strain DSM 14684 / CCUG 47730 / CIP 108061 / JCM 11494 / NBRC 100937 / ID131577)</name>
    <dbReference type="NCBI Taxonomy" id="469383"/>
    <lineage>
        <taxon>Bacteria</taxon>
        <taxon>Bacillati</taxon>
        <taxon>Actinomycetota</taxon>
        <taxon>Thermoleophilia</taxon>
        <taxon>Solirubrobacterales</taxon>
        <taxon>Conexibacteraceae</taxon>
        <taxon>Conexibacter</taxon>
    </lineage>
</organism>
<protein>
    <submittedName>
        <fullName evidence="1">Uncharacterized protein</fullName>
    </submittedName>
</protein>
<evidence type="ECO:0000313" key="2">
    <source>
        <dbReference type="Proteomes" id="UP000008229"/>
    </source>
</evidence>
<gene>
    <name evidence="1" type="ordered locus">Cwoe_5576</name>
</gene>
<name>D3F0P7_CONWI</name>
<reference evidence="1 2" key="1">
    <citation type="journal article" date="2010" name="Stand. Genomic Sci.">
        <title>Complete genome sequence of Conexibacter woesei type strain (ID131577).</title>
        <authorList>
            <person name="Pukall R."/>
            <person name="Lapidus A."/>
            <person name="Glavina Del Rio T."/>
            <person name="Copeland A."/>
            <person name="Tice H."/>
            <person name="Cheng J.-F."/>
            <person name="Lucas S."/>
            <person name="Chen F."/>
            <person name="Nolan M."/>
            <person name="Bruce D."/>
            <person name="Goodwin L."/>
            <person name="Pitluck S."/>
            <person name="Mavromatis K."/>
            <person name="Ivanova N."/>
            <person name="Ovchinnikova G."/>
            <person name="Pati A."/>
            <person name="Chen A."/>
            <person name="Palaniappan K."/>
            <person name="Land M."/>
            <person name="Hauser L."/>
            <person name="Chang Y.-J."/>
            <person name="Jeffries C.D."/>
            <person name="Chain P."/>
            <person name="Meincke L."/>
            <person name="Sims D."/>
            <person name="Brettin T."/>
            <person name="Detter J.C."/>
            <person name="Rohde M."/>
            <person name="Goeker M."/>
            <person name="Bristow J."/>
            <person name="Eisen J.A."/>
            <person name="Markowitz V."/>
            <person name="Kyrpides N.C."/>
            <person name="Klenk H.-P."/>
            <person name="Hugenholtz P."/>
        </authorList>
    </citation>
    <scope>NUCLEOTIDE SEQUENCE [LARGE SCALE GENOMIC DNA]</scope>
    <source>
        <strain evidence="2">DSM 14684 / CIP 108061 / JCM 11494 / NBRC 100937 / ID131577</strain>
    </source>
</reference>
<proteinExistence type="predicted"/>
<keyword evidence="2" id="KW-1185">Reference proteome</keyword>
<sequence>MIGLVDEHPPRTDVPVADESYFGTADVTDASVEQAGEDDRAARLQAKKARHVAASANLALGLEMTAKLLEPTDQQVRAGATCSATCSAT</sequence>
<dbReference type="KEGG" id="cwo:Cwoe_5576"/>